<reference evidence="1 2" key="1">
    <citation type="submission" date="2016-03" db="EMBL/GenBank/DDBJ databases">
        <title>How can Kluyveromyces marxianus grow so fast - potential evolutionary course in Saccharomyces Complex revealed by comparative genomics.</title>
        <authorList>
            <person name="Mo W."/>
            <person name="Lu W."/>
            <person name="Yang X."/>
            <person name="Qi J."/>
            <person name="Lv H."/>
        </authorList>
    </citation>
    <scope>NUCLEOTIDE SEQUENCE [LARGE SCALE GENOMIC DNA]</scope>
    <source>
        <strain evidence="1 2">FIM1</strain>
    </source>
</reference>
<sequence length="168" mass="19005">MCMCVYLSVPVPLPGTPEWNVRSKYTETHRTVLIYGHGSPPRRTLKYLHCTIYKVYYLQSIPFTACRRIFPVRACVCVTVWSSIHSQQSLSTSPACHSQISTFDSGNSVRSQCDLSASSHICDKRRRLSGLTGLNIDSTCATCRYKQLHLHLHLLLARRLALAIKHLT</sequence>
<dbReference type="EMBL" id="CP015056">
    <property type="protein sequence ID" value="QGN15187.1"/>
    <property type="molecule type" value="Genomic_DNA"/>
</dbReference>
<evidence type="ECO:0000313" key="1">
    <source>
        <dbReference type="EMBL" id="QGN15187.1"/>
    </source>
</evidence>
<accession>A0ABX6EVS7</accession>
<keyword evidence="2" id="KW-1185">Reference proteome</keyword>
<proteinExistence type="predicted"/>
<protein>
    <submittedName>
        <fullName evidence="1">Uncharacterized protein</fullName>
    </submittedName>
</protein>
<dbReference type="Proteomes" id="UP000422736">
    <property type="component" value="Chromosome 3"/>
</dbReference>
<reference evidence="1 2" key="2">
    <citation type="submission" date="2019-11" db="EMBL/GenBank/DDBJ databases">
        <authorList>
            <person name="Lu H."/>
        </authorList>
    </citation>
    <scope>NUCLEOTIDE SEQUENCE [LARGE SCALE GENOMIC DNA]</scope>
    <source>
        <strain evidence="1 2">FIM1</strain>
    </source>
</reference>
<gene>
    <name evidence="1" type="ORF">FIM1_1875</name>
</gene>
<name>A0ABX6EVS7_KLUMA</name>
<evidence type="ECO:0000313" key="2">
    <source>
        <dbReference type="Proteomes" id="UP000422736"/>
    </source>
</evidence>
<organism evidence="1 2">
    <name type="scientific">Kluyveromyces marxianus</name>
    <name type="common">Yeast</name>
    <name type="synonym">Candida kefyr</name>
    <dbReference type="NCBI Taxonomy" id="4911"/>
    <lineage>
        <taxon>Eukaryota</taxon>
        <taxon>Fungi</taxon>
        <taxon>Dikarya</taxon>
        <taxon>Ascomycota</taxon>
        <taxon>Saccharomycotina</taxon>
        <taxon>Saccharomycetes</taxon>
        <taxon>Saccharomycetales</taxon>
        <taxon>Saccharomycetaceae</taxon>
        <taxon>Kluyveromyces</taxon>
    </lineage>
</organism>